<dbReference type="InterPro" id="IPR004322">
    <property type="entry name" value="Plasmid_replicase_bac"/>
</dbReference>
<protein>
    <submittedName>
        <fullName evidence="2">Uncharacterized protein</fullName>
    </submittedName>
</protein>
<dbReference type="Proteomes" id="UP000248886">
    <property type="component" value="Unassembled WGS sequence"/>
</dbReference>
<sequence length="117" mass="13243">MVTRMPQKPYFSDDLSRGTRIREKSAALRHREIQPNQPWERQCLALDIDHTERLVGLPTPNVTVTNTANGHRHVAIVWKKPPSALGRVQAHHESPRSRTSCADSCASVSRWRSPSRG</sequence>
<dbReference type="EMBL" id="QKQP01000001">
    <property type="protein sequence ID" value="PZD82121.1"/>
    <property type="molecule type" value="Genomic_DNA"/>
</dbReference>
<evidence type="ECO:0000313" key="2">
    <source>
        <dbReference type="EMBL" id="PZD82121.1"/>
    </source>
</evidence>
<reference evidence="2 3" key="1">
    <citation type="submission" date="2018-06" db="EMBL/GenBank/DDBJ databases">
        <title>Draft sequence of Acidithiobacillus ferrooxidans CCM 4253.</title>
        <authorList>
            <person name="Moya-Beltran A."/>
            <person name="Castro M."/>
            <person name="Covarrubias P.C."/>
            <person name="Issotta F."/>
            <person name="Janiczek O."/>
            <person name="Mandl M."/>
            <person name="Kucera J."/>
            <person name="Quatrini R."/>
        </authorList>
    </citation>
    <scope>NUCLEOTIDE SEQUENCE [LARGE SCALE GENOMIC DNA]</scope>
    <source>
        <strain evidence="2 3">CCM 4253</strain>
    </source>
</reference>
<evidence type="ECO:0000256" key="1">
    <source>
        <dbReference type="SAM" id="MobiDB-lite"/>
    </source>
</evidence>
<proteinExistence type="predicted"/>
<gene>
    <name evidence="2" type="ORF">DN052_03565</name>
</gene>
<dbReference type="Pfam" id="PF03090">
    <property type="entry name" value="Replicase"/>
    <property type="match status" value="1"/>
</dbReference>
<dbReference type="AlphaFoldDB" id="A0A2W1KS39"/>
<comment type="caution">
    <text evidence="2">The sequence shown here is derived from an EMBL/GenBank/DDBJ whole genome shotgun (WGS) entry which is preliminary data.</text>
</comment>
<evidence type="ECO:0000313" key="3">
    <source>
        <dbReference type="Proteomes" id="UP000248886"/>
    </source>
</evidence>
<name>A0A2W1KS39_ACIFR</name>
<feature type="region of interest" description="Disordered" evidence="1">
    <location>
        <begin position="87"/>
        <end position="117"/>
    </location>
</feature>
<accession>A0A2W1KS39</accession>
<organism evidence="2 3">
    <name type="scientific">Acidithiobacillus ferrooxidans</name>
    <name type="common">Thiobacillus ferrooxidans</name>
    <dbReference type="NCBI Taxonomy" id="920"/>
    <lineage>
        <taxon>Bacteria</taxon>
        <taxon>Pseudomonadati</taxon>
        <taxon>Pseudomonadota</taxon>
        <taxon>Acidithiobacillia</taxon>
        <taxon>Acidithiobacillales</taxon>
        <taxon>Acidithiobacillaceae</taxon>
        <taxon>Acidithiobacillus</taxon>
    </lineage>
</organism>
<feature type="compositionally biased region" description="Polar residues" evidence="1">
    <location>
        <begin position="97"/>
        <end position="117"/>
    </location>
</feature>